<evidence type="ECO:0000259" key="12">
    <source>
        <dbReference type="PROSITE" id="PS50929"/>
    </source>
</evidence>
<dbReference type="InterPro" id="IPR003439">
    <property type="entry name" value="ABC_transporter-like_ATP-bd"/>
</dbReference>
<name>A0A8D9D8E2_BRACM</name>
<evidence type="ECO:0000256" key="7">
    <source>
        <dbReference type="ARBA" id="ARBA00022989"/>
    </source>
</evidence>
<dbReference type="CDD" id="cd18578">
    <property type="entry name" value="ABC_6TM_Pgp_ABCB1_D2_like"/>
    <property type="match status" value="1"/>
</dbReference>
<evidence type="ECO:0000256" key="4">
    <source>
        <dbReference type="ARBA" id="ARBA00022737"/>
    </source>
</evidence>
<dbReference type="InterPro" id="IPR027417">
    <property type="entry name" value="P-loop_NTPase"/>
</dbReference>
<dbReference type="FunFam" id="1.20.1560.10:FF:000126">
    <property type="entry name" value="Putative ABC transporter B family member 8"/>
    <property type="match status" value="1"/>
</dbReference>
<keyword evidence="2" id="KW-0813">Transport</keyword>
<accession>A0A8D9D8E2</accession>
<dbReference type="Pfam" id="PF00005">
    <property type="entry name" value="ABC_tran"/>
    <property type="match status" value="2"/>
</dbReference>
<dbReference type="InterPro" id="IPR003593">
    <property type="entry name" value="AAA+_ATPase"/>
</dbReference>
<dbReference type="SUPFAM" id="SSF90123">
    <property type="entry name" value="ABC transporter transmembrane region"/>
    <property type="match status" value="2"/>
</dbReference>
<proteinExistence type="inferred from homology"/>
<keyword evidence="4" id="KW-0677">Repeat</keyword>
<dbReference type="PROSITE" id="PS51257">
    <property type="entry name" value="PROKAR_LIPOPROTEIN"/>
    <property type="match status" value="1"/>
</dbReference>
<dbReference type="InterPro" id="IPR017871">
    <property type="entry name" value="ABC_transporter-like_CS"/>
</dbReference>
<evidence type="ECO:0000256" key="1">
    <source>
        <dbReference type="ARBA" id="ARBA00007577"/>
    </source>
</evidence>
<feature type="transmembrane region" description="Helical" evidence="10">
    <location>
        <begin position="810"/>
        <end position="830"/>
    </location>
</feature>
<evidence type="ECO:0000256" key="5">
    <source>
        <dbReference type="ARBA" id="ARBA00022741"/>
    </source>
</evidence>
<dbReference type="InterPro" id="IPR011527">
    <property type="entry name" value="ABC1_TM_dom"/>
</dbReference>
<comment type="similarity">
    <text evidence="1">Belongs to the ABC transporter superfamily. ABCB family. Multidrug resistance exporter (TC 3.A.1.201) subfamily.</text>
</comment>
<dbReference type="GO" id="GO:0140359">
    <property type="term" value="F:ABC-type transporter activity"/>
    <property type="evidence" value="ECO:0007669"/>
    <property type="project" value="InterPro"/>
</dbReference>
<feature type="transmembrane region" description="Helical" evidence="10">
    <location>
        <begin position="44"/>
        <end position="65"/>
    </location>
</feature>
<evidence type="ECO:0000256" key="3">
    <source>
        <dbReference type="ARBA" id="ARBA00022692"/>
    </source>
</evidence>
<sequence>MKRDLRVEEENMCTSLLTAFVVLSMACLKHFYSVSYLIEQWRSLVFLLLNVVLLAVYFTSTRPISCETRDLKTRRGSRMRMVRRKTRKTRMVEEPACSGQDFLVVEPMEVIKNCVVEETKRVCPELEETVKGCVLNKKGVDSNVEEDDFEPGRLSNEELNERVEAFITTFRQHLVLDARRGRYRETDQKMRSKDSDISFLADGFITPIYLLIIGLLLNDLGGSSSDRTFMKAISKNALVLLYVAAASWVICFLGNNGIIYAIWGFMTWYGSRMVMDHGAKGGTVFAVISCVTFGGTSLGQGLLNLKYFSDAVVAGERVTKVVKRVPDIDSNNMEGQILENIKGEVQFKHVKFMYPSRPETLILDDLCLRIPSGKTVALVGGSGSGKPTVISLLQRFYDPVAGEVLIDGVPINRLMVTWLRSQMGLVSQEPVLFATSIKENILFGKEDASMDEVVEAAKASNAHTFISQFPHDYNTQVGERGVQMSGGQKQRIAIARTMIKSPKILLLDEATSALDSESERVVQEALDKASLGRTTIVISHRLSTIRNADVICVVHNGRIVETGSHEELMENLDGHYTSLVRLQQMENEESDVNISVRVQGGQLSILSKDLKYSPKLSIDSGSNLLTKSSTDSNTPGLIPKDKKLHVPSFKRLMGMNRPEWKHAISGCLSAALYGTVQPINAYVSGSMVSLYFLTNHEEIREKTRIYVLGFVGLALFVFLTNIVQHYSFAYMGESLTKCIREKMLSKILTFEVNWFDENENSSGAVCSRLAKEANLVRSLIGERLSLLVQTISGVTLACTLGLVIAWRLAIVMIVTQPVVVACFYTQSILLKSMSKRAIKAQDESSKLAAEAVSNIRTIIAFSSQERILKLLKRVQDGPRKESVRQSWLAGIVLGTSRSLLTCTGVLNYWYGGRLIADGKIAAKAFFEMFMIFVSTGRAIADAGTMTTDLAKGSDAVGSVFAVLDRCTTIEPEDPNGYLPEKIKGLISFVNVDFAYPTRPNAVIFKDFSIEIEEGKSTAIVGPSGSGKSTIISLIERFYDPLKGSVRIDGRDLKSYNLRSLRRHIALVSQEPALFAGTIRENIMYGAASENIDESEIIEVAKAANAHEFITSLSNGYDTICGARGLQLSGGQKQRIAIARAVLKNPSVLLLDEATSALDSQSERLVQDALERVMVGRTSVVIAHRLSTIQNCNVIAVLDKGKVVECGDHSSLLAKGPTGAYFSLVNLQRNLC</sequence>
<feature type="transmembrane region" description="Helical" evidence="10">
    <location>
        <begin position="199"/>
        <end position="217"/>
    </location>
</feature>
<dbReference type="PANTHER" id="PTHR45136">
    <property type="entry name" value="ABC TRANSPORTER DOMAIN-CONTAINING PROTEIN"/>
    <property type="match status" value="1"/>
</dbReference>
<feature type="domain" description="ABC transporter" evidence="11">
    <location>
        <begin position="986"/>
        <end position="1224"/>
    </location>
</feature>
<dbReference type="Gene3D" id="3.40.50.300">
    <property type="entry name" value="P-loop containing nucleotide triphosphate hydrolases"/>
    <property type="match status" value="2"/>
</dbReference>
<dbReference type="PROSITE" id="PS00211">
    <property type="entry name" value="ABC_TRANSPORTER_1"/>
    <property type="match status" value="2"/>
</dbReference>
<dbReference type="EMBL" id="LS974622">
    <property type="protein sequence ID" value="CAG7872585.1"/>
    <property type="molecule type" value="Genomic_DNA"/>
</dbReference>
<dbReference type="Gramene" id="A06p48250.2_BraZ1">
    <property type="protein sequence ID" value="A06p48250.2_BraZ1.CDS"/>
    <property type="gene ID" value="A06g48250.2_BraZ1"/>
</dbReference>
<evidence type="ECO:0000256" key="6">
    <source>
        <dbReference type="ARBA" id="ARBA00022840"/>
    </source>
</evidence>
<reference evidence="13 14" key="1">
    <citation type="submission" date="2021-07" db="EMBL/GenBank/DDBJ databases">
        <authorList>
            <consortium name="Genoscope - CEA"/>
            <person name="William W."/>
        </authorList>
    </citation>
    <scope>NUCLEOTIDE SEQUENCE [LARGE SCALE GENOMIC DNA]</scope>
</reference>
<dbReference type="Proteomes" id="UP000694005">
    <property type="component" value="Chromosome A06"/>
</dbReference>
<dbReference type="AlphaFoldDB" id="A0A8D9D8E2"/>
<dbReference type="CDD" id="cd03249">
    <property type="entry name" value="ABC_MTABC3_MDL1_MDL2"/>
    <property type="match status" value="2"/>
</dbReference>
<dbReference type="GO" id="GO:0016887">
    <property type="term" value="F:ATP hydrolysis activity"/>
    <property type="evidence" value="ECO:0007669"/>
    <property type="project" value="InterPro"/>
</dbReference>
<protein>
    <submittedName>
        <fullName evidence="13">Uncharacterized protein</fullName>
    </submittedName>
</protein>
<feature type="transmembrane region" description="Helical" evidence="10">
    <location>
        <begin position="284"/>
        <end position="303"/>
    </location>
</feature>
<dbReference type="GO" id="GO:0016020">
    <property type="term" value="C:membrane"/>
    <property type="evidence" value="ECO:0007669"/>
    <property type="project" value="InterPro"/>
</dbReference>
<dbReference type="InterPro" id="IPR036640">
    <property type="entry name" value="ABC1_TM_sf"/>
</dbReference>
<evidence type="ECO:0000256" key="8">
    <source>
        <dbReference type="ARBA" id="ARBA00023136"/>
    </source>
</evidence>
<evidence type="ECO:0000256" key="2">
    <source>
        <dbReference type="ARBA" id="ARBA00022448"/>
    </source>
</evidence>
<dbReference type="PROSITE" id="PS50893">
    <property type="entry name" value="ABC_TRANSPORTER_2"/>
    <property type="match status" value="2"/>
</dbReference>
<gene>
    <name evidence="13" type="ORF">BRAPAZ1V2_A06P48250.2</name>
</gene>
<dbReference type="SUPFAM" id="SSF52540">
    <property type="entry name" value="P-loop containing nucleoside triphosphate hydrolases"/>
    <property type="match status" value="2"/>
</dbReference>
<keyword evidence="7 10" id="KW-1133">Transmembrane helix</keyword>
<evidence type="ECO:0000259" key="11">
    <source>
        <dbReference type="PROSITE" id="PS50893"/>
    </source>
</evidence>
<evidence type="ECO:0000256" key="10">
    <source>
        <dbReference type="SAM" id="Phobius"/>
    </source>
</evidence>
<evidence type="ECO:0000313" key="13">
    <source>
        <dbReference type="EMBL" id="CAG7872585.1"/>
    </source>
</evidence>
<keyword evidence="9" id="KW-0325">Glycoprotein</keyword>
<dbReference type="GO" id="GO:0005524">
    <property type="term" value="F:ATP binding"/>
    <property type="evidence" value="ECO:0007669"/>
    <property type="project" value="UniProtKB-KW"/>
</dbReference>
<organism evidence="13 14">
    <name type="scientific">Brassica campestris</name>
    <name type="common">Field mustard</name>
    <dbReference type="NCBI Taxonomy" id="3711"/>
    <lineage>
        <taxon>Eukaryota</taxon>
        <taxon>Viridiplantae</taxon>
        <taxon>Streptophyta</taxon>
        <taxon>Embryophyta</taxon>
        <taxon>Tracheophyta</taxon>
        <taxon>Spermatophyta</taxon>
        <taxon>Magnoliopsida</taxon>
        <taxon>eudicotyledons</taxon>
        <taxon>Gunneridae</taxon>
        <taxon>Pentapetalae</taxon>
        <taxon>rosids</taxon>
        <taxon>malvids</taxon>
        <taxon>Brassicales</taxon>
        <taxon>Brassicaceae</taxon>
        <taxon>Brassiceae</taxon>
        <taxon>Brassica</taxon>
    </lineage>
</organism>
<keyword evidence="8 10" id="KW-0472">Membrane</keyword>
<keyword evidence="5" id="KW-0547">Nucleotide-binding</keyword>
<keyword evidence="3 10" id="KW-0812">Transmembrane</keyword>
<feature type="transmembrane region" description="Helical" evidence="10">
    <location>
        <begin position="237"/>
        <end position="263"/>
    </location>
</feature>
<dbReference type="FunFam" id="3.40.50.300:FF:000205">
    <property type="entry name" value="ABC transporter B family member 4"/>
    <property type="match status" value="2"/>
</dbReference>
<dbReference type="PROSITE" id="PS50929">
    <property type="entry name" value="ABC_TM1F"/>
    <property type="match status" value="1"/>
</dbReference>
<feature type="domain" description="ABC transporter" evidence="11">
    <location>
        <begin position="345"/>
        <end position="581"/>
    </location>
</feature>
<dbReference type="PANTHER" id="PTHR45136:SF2">
    <property type="entry name" value="ABC TRANSPORTER DOMAIN-CONTAINING PROTEIN"/>
    <property type="match status" value="1"/>
</dbReference>
<dbReference type="SMART" id="SM00382">
    <property type="entry name" value="AAA"/>
    <property type="match status" value="2"/>
</dbReference>
<evidence type="ECO:0000313" key="14">
    <source>
        <dbReference type="Proteomes" id="UP000694005"/>
    </source>
</evidence>
<evidence type="ECO:0000256" key="9">
    <source>
        <dbReference type="ARBA" id="ARBA00023180"/>
    </source>
</evidence>
<feature type="transmembrane region" description="Helical" evidence="10">
    <location>
        <begin position="705"/>
        <end position="723"/>
    </location>
</feature>
<feature type="transmembrane region" description="Helical" evidence="10">
    <location>
        <begin position="12"/>
        <end position="32"/>
    </location>
</feature>
<dbReference type="Gene3D" id="1.20.1560.10">
    <property type="entry name" value="ABC transporter type 1, transmembrane domain"/>
    <property type="match status" value="2"/>
</dbReference>
<keyword evidence="6" id="KW-0067">ATP-binding</keyword>
<feature type="transmembrane region" description="Helical" evidence="10">
    <location>
        <begin position="784"/>
        <end position="804"/>
    </location>
</feature>
<dbReference type="Pfam" id="PF00664">
    <property type="entry name" value="ABC_membrane"/>
    <property type="match status" value="1"/>
</dbReference>
<feature type="domain" description="ABC transmembrane type-1" evidence="12">
    <location>
        <begin position="666"/>
        <end position="951"/>
    </location>
</feature>